<dbReference type="PROSITE" id="PS51733">
    <property type="entry name" value="BPL_LPL_CATALYTIC"/>
    <property type="match status" value="1"/>
</dbReference>
<evidence type="ECO:0000256" key="3">
    <source>
        <dbReference type="ARBA" id="ARBA00024227"/>
    </source>
</evidence>
<dbReference type="InterPro" id="IPR004143">
    <property type="entry name" value="BPL_LPL_catalytic"/>
</dbReference>
<keyword evidence="1 5" id="KW-0436">Ligase</keyword>
<comment type="caution">
    <text evidence="5">The sequence shown here is derived from an EMBL/GenBank/DDBJ whole genome shotgun (WGS) entry which is preliminary data.</text>
</comment>
<dbReference type="GO" id="GO:0004077">
    <property type="term" value="F:biotin--[biotin carboxyl-carrier protein] ligase activity"/>
    <property type="evidence" value="ECO:0007669"/>
    <property type="project" value="UniProtKB-EC"/>
</dbReference>
<dbReference type="EMBL" id="PGFB01000004">
    <property type="protein sequence ID" value="PJJ61764.1"/>
    <property type="molecule type" value="Genomic_DNA"/>
</dbReference>
<name>A0A2M9BUY4_9MICO</name>
<dbReference type="PANTHER" id="PTHR12835:SF5">
    <property type="entry name" value="BIOTIN--PROTEIN LIGASE"/>
    <property type="match status" value="1"/>
</dbReference>
<sequence length="286" mass="30128">MRLTRSAAEASVLQILPEAGSTNDELVARATGPDAASWPDFSVLVTDNQTQGRGRLGRSWTAPPGDSLAISLLLRPVTAAGGRLPLQRFGWFPLMAGLAMKRAVAAEFARAGTPSGRTAPVTLKWPNDVLVDGRKISGILSELLPEASGVVIGAGVNLTLGLDDRPVDTATSFLLEGVPEPAADELLAGYLRELRSLYERFVATDGSPSHSGVLQEVNDNCDTVGQQVRVELPSGAVVTGRAELIDQEGRIVIEPGGNAALVAVAAGDVTHLRVLMRDDQHDGRDD</sequence>
<dbReference type="NCBIfam" id="TIGR00121">
    <property type="entry name" value="birA_ligase"/>
    <property type="match status" value="1"/>
</dbReference>
<dbReference type="Pfam" id="PF02237">
    <property type="entry name" value="BPL_C"/>
    <property type="match status" value="1"/>
</dbReference>
<dbReference type="PANTHER" id="PTHR12835">
    <property type="entry name" value="BIOTIN PROTEIN LIGASE"/>
    <property type="match status" value="1"/>
</dbReference>
<gene>
    <name evidence="5" type="ORF">CLV54_2714</name>
</gene>
<dbReference type="Pfam" id="PF03099">
    <property type="entry name" value="BPL_LplA_LipB"/>
    <property type="match status" value="1"/>
</dbReference>
<organism evidence="5 6">
    <name type="scientific">Compostimonas suwonensis</name>
    <dbReference type="NCBI Taxonomy" id="1048394"/>
    <lineage>
        <taxon>Bacteria</taxon>
        <taxon>Bacillati</taxon>
        <taxon>Actinomycetota</taxon>
        <taxon>Actinomycetes</taxon>
        <taxon>Micrococcales</taxon>
        <taxon>Microbacteriaceae</taxon>
        <taxon>Compostimonas</taxon>
    </lineage>
</organism>
<evidence type="ECO:0000256" key="1">
    <source>
        <dbReference type="ARBA" id="ARBA00022598"/>
    </source>
</evidence>
<evidence type="ECO:0000259" key="4">
    <source>
        <dbReference type="PROSITE" id="PS51733"/>
    </source>
</evidence>
<dbReference type="GO" id="GO:0005737">
    <property type="term" value="C:cytoplasm"/>
    <property type="evidence" value="ECO:0007669"/>
    <property type="project" value="TreeGrafter"/>
</dbReference>
<dbReference type="InterPro" id="IPR045864">
    <property type="entry name" value="aa-tRNA-synth_II/BPL/LPL"/>
</dbReference>
<dbReference type="Proteomes" id="UP000230161">
    <property type="component" value="Unassembled WGS sequence"/>
</dbReference>
<dbReference type="SUPFAM" id="SSF55681">
    <property type="entry name" value="Class II aaRS and biotin synthetases"/>
    <property type="match status" value="1"/>
</dbReference>
<dbReference type="InterPro" id="IPR003142">
    <property type="entry name" value="BPL_C"/>
</dbReference>
<proteinExistence type="predicted"/>
<protein>
    <recommendedName>
        <fullName evidence="3">biotin--[biotin carboxyl-carrier protein] ligase</fullName>
        <ecNumber evidence="3">6.3.4.15</ecNumber>
    </recommendedName>
</protein>
<accession>A0A2M9BUY4</accession>
<dbReference type="CDD" id="cd16442">
    <property type="entry name" value="BPL"/>
    <property type="match status" value="1"/>
</dbReference>
<dbReference type="OrthoDB" id="9807064at2"/>
<evidence type="ECO:0000256" key="2">
    <source>
        <dbReference type="ARBA" id="ARBA00023267"/>
    </source>
</evidence>
<keyword evidence="2" id="KW-0092">Biotin</keyword>
<dbReference type="Gene3D" id="3.30.930.10">
    <property type="entry name" value="Bira Bifunctional Protein, Domain 2"/>
    <property type="match status" value="1"/>
</dbReference>
<dbReference type="EC" id="6.3.4.15" evidence="3"/>
<evidence type="ECO:0000313" key="5">
    <source>
        <dbReference type="EMBL" id="PJJ61764.1"/>
    </source>
</evidence>
<feature type="domain" description="BPL/LPL catalytic" evidence="4">
    <location>
        <begin position="1"/>
        <end position="202"/>
    </location>
</feature>
<dbReference type="RefSeq" id="WP_100345458.1">
    <property type="nucleotide sequence ID" value="NZ_PGFB01000004.1"/>
</dbReference>
<dbReference type="Gene3D" id="2.30.30.100">
    <property type="match status" value="1"/>
</dbReference>
<dbReference type="AlphaFoldDB" id="A0A2M9BUY4"/>
<reference evidence="5 6" key="1">
    <citation type="submission" date="2017-11" db="EMBL/GenBank/DDBJ databases">
        <title>Genomic Encyclopedia of Archaeal and Bacterial Type Strains, Phase II (KMG-II): From Individual Species to Whole Genera.</title>
        <authorList>
            <person name="Goeker M."/>
        </authorList>
    </citation>
    <scope>NUCLEOTIDE SEQUENCE [LARGE SCALE GENOMIC DNA]</scope>
    <source>
        <strain evidence="5 6">DSM 25625</strain>
    </source>
</reference>
<dbReference type="InterPro" id="IPR004408">
    <property type="entry name" value="Biotin_CoA_COase_ligase"/>
</dbReference>
<evidence type="ECO:0000313" key="6">
    <source>
        <dbReference type="Proteomes" id="UP000230161"/>
    </source>
</evidence>
<keyword evidence="6" id="KW-1185">Reference proteome</keyword>